<dbReference type="Proteomes" id="UP000236584">
    <property type="component" value="Chromosome"/>
</dbReference>
<accession>A0A2I8VLT3</accession>
<reference evidence="1 2" key="1">
    <citation type="submission" date="2018-01" db="EMBL/GenBank/DDBJ databases">
        <title>Complete genome sequence of Salinigranum rubrum GX10T, an extremely halophilic archaeon isolated from a marine solar saltern.</title>
        <authorList>
            <person name="Han S."/>
        </authorList>
    </citation>
    <scope>NUCLEOTIDE SEQUENCE [LARGE SCALE GENOMIC DNA]</scope>
    <source>
        <strain evidence="1 2">GX10</strain>
    </source>
</reference>
<gene>
    <name evidence="1" type="ORF">C2R22_15625</name>
</gene>
<organism evidence="1 2">
    <name type="scientific">Salinigranum rubrum</name>
    <dbReference type="NCBI Taxonomy" id="755307"/>
    <lineage>
        <taxon>Archaea</taxon>
        <taxon>Methanobacteriati</taxon>
        <taxon>Methanobacteriota</taxon>
        <taxon>Stenosarchaea group</taxon>
        <taxon>Halobacteria</taxon>
        <taxon>Halobacteriales</taxon>
        <taxon>Haloferacaceae</taxon>
        <taxon>Salinigranum</taxon>
    </lineage>
</organism>
<proteinExistence type="predicted"/>
<evidence type="ECO:0000313" key="2">
    <source>
        <dbReference type="Proteomes" id="UP000236584"/>
    </source>
</evidence>
<evidence type="ECO:0000313" key="1">
    <source>
        <dbReference type="EMBL" id="AUV82890.1"/>
    </source>
</evidence>
<dbReference type="KEGG" id="srub:C2R22_15625"/>
<dbReference type="AlphaFoldDB" id="A0A2I8VLT3"/>
<name>A0A2I8VLT3_9EURY</name>
<sequence length="144" mass="16515">MGRARLAAKNLGAQQSLQVELTIFLDTIESDDLIHDAWSAYGQYTSLEEACNRAGFEVAETRWTEYNHGINIDELRAPRDRGTPELLSSDVALLGEIYLDQYDADETDTRQFHELEEMLRQYALSDVEPLFTLADRRPFDNPCR</sequence>
<dbReference type="EMBL" id="CP026309">
    <property type="protein sequence ID" value="AUV82890.1"/>
    <property type="molecule type" value="Genomic_DNA"/>
</dbReference>
<keyword evidence="2" id="KW-1185">Reference proteome</keyword>
<protein>
    <submittedName>
        <fullName evidence="1">Uncharacterized protein</fullName>
    </submittedName>
</protein>